<dbReference type="Gene3D" id="3.40.50.11720">
    <property type="entry name" value="3-Deoxy-D-manno-octulosonic-acid transferase, N-terminal domain"/>
    <property type="match status" value="1"/>
</dbReference>
<evidence type="ECO:0000313" key="8">
    <source>
        <dbReference type="EMBL" id="VAW85810.1"/>
    </source>
</evidence>
<evidence type="ECO:0000256" key="6">
    <source>
        <dbReference type="SAM" id="Phobius"/>
    </source>
</evidence>
<evidence type="ECO:0000259" key="7">
    <source>
        <dbReference type="Pfam" id="PF04413"/>
    </source>
</evidence>
<feature type="domain" description="3-deoxy-D-manno-octulosonic-acid transferase N-terminal" evidence="7">
    <location>
        <begin position="36"/>
        <end position="214"/>
    </location>
</feature>
<reference evidence="8" key="1">
    <citation type="submission" date="2018-06" db="EMBL/GenBank/DDBJ databases">
        <authorList>
            <person name="Zhirakovskaya E."/>
        </authorList>
    </citation>
    <scope>NUCLEOTIDE SEQUENCE</scope>
</reference>
<dbReference type="InterPro" id="IPR039901">
    <property type="entry name" value="Kdotransferase"/>
</dbReference>
<evidence type="ECO:0000256" key="5">
    <source>
        <dbReference type="ARBA" id="ARBA00049183"/>
    </source>
</evidence>
<sequence>MAKIGIVTYTVLFYCLIPFALLKLLYRGLRAPDYFKRWPERFGFFSHKVTQPSIWIHAVSVGELQAAIPIINTLQAKHPNMPIVVTSTTPTGLARAQAVFADRIITGHIPYDLPGALRRFLNRTQPKIAIIMETELWPNLFEQCAQRKIPIAVVNARLSERSARGYQRFTTLTQFILQRISWLAAQNEADGQRFLQLGLAPERLAITGNVKFDQPVQTSAVQQGKRLKATLGSRPVWIAASTHEGEDEQVLASFSELKKHHSDLLLILVPRHPERFNSIADLCTRQHWKIVRRSLKQEVTNNTDVLLGDTMGEMMTLFAASDVVYMGGSLVPTGGHNMIEPAALGLPIITGPHTFNFAQITQQLIALKAAQEIKNVNELTHAVRYYLQNLQQRQTAGAAGLQWLQENKGATARVVQHLSTLIAS</sequence>
<dbReference type="CDD" id="cd01635">
    <property type="entry name" value="Glycosyltransferase_GTB-type"/>
    <property type="match status" value="1"/>
</dbReference>
<dbReference type="InterPro" id="IPR007507">
    <property type="entry name" value="Glycos_transf_N"/>
</dbReference>
<comment type="similarity">
    <text evidence="1">Belongs to the glycosyltransferase group 1 family. Glycosyltransferase 30 subfamily.</text>
</comment>
<keyword evidence="8" id="KW-0328">Glycosyltransferase</keyword>
<accession>A0A3B0Z9Z9</accession>
<dbReference type="SUPFAM" id="SSF53756">
    <property type="entry name" value="UDP-Glycosyltransferase/glycogen phosphorylase"/>
    <property type="match status" value="1"/>
</dbReference>
<comment type="catalytic activity">
    <reaction evidence="5">
        <text>lipid IVA (E. coli) + CMP-3-deoxy-beta-D-manno-octulosonate = alpha-Kdo-(2-&gt;6)-lipid IVA (E. coli) + CMP + H(+)</text>
        <dbReference type="Rhea" id="RHEA:28066"/>
        <dbReference type="ChEBI" id="CHEBI:15378"/>
        <dbReference type="ChEBI" id="CHEBI:58603"/>
        <dbReference type="ChEBI" id="CHEBI:60364"/>
        <dbReference type="ChEBI" id="CHEBI:60377"/>
        <dbReference type="ChEBI" id="CHEBI:85987"/>
        <dbReference type="EC" id="2.4.99.12"/>
    </reaction>
</comment>
<dbReference type="EMBL" id="UOFO01000080">
    <property type="protein sequence ID" value="VAW85810.1"/>
    <property type="molecule type" value="Genomic_DNA"/>
</dbReference>
<keyword evidence="6" id="KW-0472">Membrane</keyword>
<dbReference type="PANTHER" id="PTHR42755:SF1">
    <property type="entry name" value="3-DEOXY-D-MANNO-OCTULOSONIC ACID TRANSFERASE, MITOCHONDRIAL-RELATED"/>
    <property type="match status" value="1"/>
</dbReference>
<dbReference type="AlphaFoldDB" id="A0A3B0Z9Z9"/>
<keyword evidence="3 8" id="KW-0808">Transferase</keyword>
<dbReference type="Pfam" id="PF04413">
    <property type="entry name" value="Glycos_transf_N"/>
    <property type="match status" value="1"/>
</dbReference>
<name>A0A3B0Z9Z9_9ZZZZ</name>
<organism evidence="8">
    <name type="scientific">hydrothermal vent metagenome</name>
    <dbReference type="NCBI Taxonomy" id="652676"/>
    <lineage>
        <taxon>unclassified sequences</taxon>
        <taxon>metagenomes</taxon>
        <taxon>ecological metagenomes</taxon>
    </lineage>
</organism>
<dbReference type="GO" id="GO:0009245">
    <property type="term" value="P:lipid A biosynthetic process"/>
    <property type="evidence" value="ECO:0007669"/>
    <property type="project" value="TreeGrafter"/>
</dbReference>
<evidence type="ECO:0000256" key="4">
    <source>
        <dbReference type="ARBA" id="ARBA00031445"/>
    </source>
</evidence>
<feature type="transmembrane region" description="Helical" evidence="6">
    <location>
        <begin position="6"/>
        <end position="26"/>
    </location>
</feature>
<dbReference type="PANTHER" id="PTHR42755">
    <property type="entry name" value="3-DEOXY-MANNO-OCTULOSONATE CYTIDYLYLTRANSFERASE"/>
    <property type="match status" value="1"/>
</dbReference>
<keyword evidence="6" id="KW-0812">Transmembrane</keyword>
<proteinExistence type="inferred from homology"/>
<gene>
    <name evidence="8" type="ORF">MNBD_GAMMA16-2125</name>
</gene>
<dbReference type="GO" id="GO:0043842">
    <property type="term" value="F:Kdo transferase activity"/>
    <property type="evidence" value="ECO:0007669"/>
    <property type="project" value="UniProtKB-EC"/>
</dbReference>
<evidence type="ECO:0000256" key="3">
    <source>
        <dbReference type="ARBA" id="ARBA00022679"/>
    </source>
</evidence>
<dbReference type="InterPro" id="IPR038107">
    <property type="entry name" value="Glycos_transf_N_sf"/>
</dbReference>
<protein>
    <recommendedName>
        <fullName evidence="2">lipid IVA 3-deoxy-D-manno-octulosonic acid transferase</fullName>
        <ecNumber evidence="2">2.4.99.12</ecNumber>
    </recommendedName>
    <alternativeName>
        <fullName evidence="4">Lipid IV(A) 3-deoxy-D-manno-octulosonic acid transferase</fullName>
    </alternativeName>
</protein>
<dbReference type="FunFam" id="3.40.50.2000:FF:000032">
    <property type="entry name" value="3-deoxy-D-manno-octulosonic acid transferase"/>
    <property type="match status" value="1"/>
</dbReference>
<dbReference type="GO" id="GO:0005886">
    <property type="term" value="C:plasma membrane"/>
    <property type="evidence" value="ECO:0007669"/>
    <property type="project" value="TreeGrafter"/>
</dbReference>
<dbReference type="NCBIfam" id="NF004388">
    <property type="entry name" value="PRK05749.1-4"/>
    <property type="match status" value="1"/>
</dbReference>
<dbReference type="FunFam" id="3.40.50.11720:FF:000001">
    <property type="entry name" value="3-deoxy-D-manno-octulosonic acid transferase"/>
    <property type="match status" value="1"/>
</dbReference>
<keyword evidence="6" id="KW-1133">Transmembrane helix</keyword>
<dbReference type="EC" id="2.4.99.12" evidence="2"/>
<dbReference type="Gene3D" id="3.40.50.2000">
    <property type="entry name" value="Glycogen Phosphorylase B"/>
    <property type="match status" value="1"/>
</dbReference>
<evidence type="ECO:0000256" key="1">
    <source>
        <dbReference type="ARBA" id="ARBA00006380"/>
    </source>
</evidence>
<evidence type="ECO:0000256" key="2">
    <source>
        <dbReference type="ARBA" id="ARBA00012621"/>
    </source>
</evidence>